<dbReference type="EMBL" id="CAADFG010000155">
    <property type="protein sequence ID" value="VFJ99120.1"/>
    <property type="molecule type" value="Genomic_DNA"/>
</dbReference>
<evidence type="ECO:0000313" key="2">
    <source>
        <dbReference type="EMBL" id="VFJ99312.1"/>
    </source>
</evidence>
<evidence type="ECO:0000313" key="3">
    <source>
        <dbReference type="EMBL" id="VFK03967.1"/>
    </source>
</evidence>
<dbReference type="EMBL" id="CAADFJ010000154">
    <property type="protein sequence ID" value="VFK03967.1"/>
    <property type="molecule type" value="Genomic_DNA"/>
</dbReference>
<reference evidence="2" key="1">
    <citation type="submission" date="2019-02" db="EMBL/GenBank/DDBJ databases">
        <authorList>
            <person name="Gruber-Vodicka R. H."/>
            <person name="Seah K. B. B."/>
        </authorList>
    </citation>
    <scope>NUCLEOTIDE SEQUENCE</scope>
    <source>
        <strain evidence="3">BECK_SA2B12</strain>
        <strain evidence="1">BECK_SA2B15</strain>
        <strain evidence="2">BECK_SA2B20</strain>
    </source>
</reference>
<dbReference type="EMBL" id="CAADFI010000156">
    <property type="protein sequence ID" value="VFJ99312.1"/>
    <property type="molecule type" value="Genomic_DNA"/>
</dbReference>
<dbReference type="AlphaFoldDB" id="A0A450V3C3"/>
<evidence type="ECO:0000313" key="1">
    <source>
        <dbReference type="EMBL" id="VFJ99120.1"/>
    </source>
</evidence>
<protein>
    <submittedName>
        <fullName evidence="2">Uncharacterized protein</fullName>
    </submittedName>
</protein>
<gene>
    <name evidence="1" type="ORF">BECKH772A_GA0070896_101551</name>
    <name evidence="2" type="ORF">BECKH772B_GA0070898_101561</name>
    <name evidence="3" type="ORF">BECKH772C_GA0070978_101541</name>
</gene>
<sequence length="62" mass="7369">MSTEPKAIQQLPNCVNNVLKCPFTPCKLRFPAHFHLSYKAQMIKKYPKIIIWFRYRYAGIPK</sequence>
<proteinExistence type="predicted"/>
<accession>A0A450V3C3</accession>
<name>A0A450V3C3_9GAMM</name>
<organism evidence="2">
    <name type="scientific">Candidatus Kentrum eta</name>
    <dbReference type="NCBI Taxonomy" id="2126337"/>
    <lineage>
        <taxon>Bacteria</taxon>
        <taxon>Pseudomonadati</taxon>
        <taxon>Pseudomonadota</taxon>
        <taxon>Gammaproteobacteria</taxon>
        <taxon>Candidatus Kentrum</taxon>
    </lineage>
</organism>